<protein>
    <submittedName>
        <fullName evidence="1">Uncharacterized protein</fullName>
    </submittedName>
</protein>
<dbReference type="RefSeq" id="YP_009200614.1">
    <property type="nucleotide sequence ID" value="NC_028822.1"/>
</dbReference>
<name>A0A0D3QHF1_9CAUD</name>
<gene>
    <name evidence="1" type="ORF">P483_32</name>
</gene>
<sequence>MVTCAVNNQNKGTFTTNKLGLKHISKRNDRELYTVCIRRNGARHVSYHKTLDEAIAARDEALS</sequence>
<keyword evidence="2" id="KW-1185">Reference proteome</keyword>
<dbReference type="GeneID" id="26627759"/>
<reference evidence="1 2" key="2">
    <citation type="journal article" date="2016" name="Gene">
        <title>Isolation, genome sequencing and functional analysis of two T7-like coliphages of avian pathogenic Escherichia coli.</title>
        <authorList>
            <person name="Chen M."/>
            <person name="Xu J."/>
            <person name="Yao H."/>
            <person name="Lu C."/>
            <person name="Zhang W."/>
        </authorList>
    </citation>
    <scope>NUCLEOTIDE SEQUENCE [LARGE SCALE GENOMIC DNA]</scope>
</reference>
<organism evidence="1 2">
    <name type="scientific">Escherichia phage P483</name>
    <dbReference type="NCBI Taxonomy" id="1572753"/>
    <lineage>
        <taxon>Viruses</taxon>
        <taxon>Duplodnaviria</taxon>
        <taxon>Heunggongvirae</taxon>
        <taxon>Uroviricota</taxon>
        <taxon>Caudoviricetes</taxon>
        <taxon>Autographivirales</taxon>
        <taxon>Autotranscriptaviridae</taxon>
        <taxon>Studiervirinae</taxon>
        <taxon>Berlinvirus</taxon>
        <taxon>Berlinvirus P483</taxon>
    </lineage>
</organism>
<evidence type="ECO:0000313" key="2">
    <source>
        <dbReference type="Proteomes" id="UP000032687"/>
    </source>
</evidence>
<dbReference type="Proteomes" id="UP000032687">
    <property type="component" value="Segment"/>
</dbReference>
<dbReference type="KEGG" id="vg:26627759"/>
<reference evidence="2" key="1">
    <citation type="submission" date="2014-11" db="EMBL/GenBank/DDBJ databases">
        <title>Characterization and genome sequencing of a novel bacteriophage infecting APEC.</title>
        <authorList>
            <person name="Chen M."/>
            <person name="Zhang W."/>
        </authorList>
    </citation>
    <scope>NUCLEOTIDE SEQUENCE [LARGE SCALE GENOMIC DNA]</scope>
</reference>
<proteinExistence type="predicted"/>
<evidence type="ECO:0000313" key="1">
    <source>
        <dbReference type="EMBL" id="AJF40467.1"/>
    </source>
</evidence>
<dbReference type="EMBL" id="KP090453">
    <property type="protein sequence ID" value="AJF40467.1"/>
    <property type="molecule type" value="Genomic_DNA"/>
</dbReference>
<accession>A0A0D3QHF1</accession>